<gene>
    <name evidence="9" type="ORF">SAMN05444373_103520</name>
</gene>
<keyword evidence="10" id="KW-1185">Reference proteome</keyword>
<evidence type="ECO:0000256" key="1">
    <source>
        <dbReference type="ARBA" id="ARBA00004651"/>
    </source>
</evidence>
<evidence type="ECO:0000259" key="8">
    <source>
        <dbReference type="Pfam" id="PF02308"/>
    </source>
</evidence>
<dbReference type="PANTHER" id="PTHR33778:SF1">
    <property type="entry name" value="MAGNESIUM TRANSPORTER YHID-RELATED"/>
    <property type="match status" value="1"/>
</dbReference>
<dbReference type="OrthoDB" id="9811198at2"/>
<dbReference type="InterPro" id="IPR049177">
    <property type="entry name" value="MgtC_SapB_SrpB_YhiD_N"/>
</dbReference>
<accession>A0A1M6HU13</accession>
<evidence type="ECO:0000313" key="9">
    <source>
        <dbReference type="EMBL" id="SHJ25661.1"/>
    </source>
</evidence>
<dbReference type="PRINTS" id="PR01837">
    <property type="entry name" value="MGTCSAPBPROT"/>
</dbReference>
<dbReference type="PANTHER" id="PTHR33778">
    <property type="entry name" value="PROTEIN MGTC"/>
    <property type="match status" value="1"/>
</dbReference>
<comment type="similarity">
    <text evidence="2">Belongs to the MgtC/SapB family.</text>
</comment>
<sequence>MYHKGFKYALVRYGDNLDWYLFQFEPRYLLVVAVRLLVACVLGGIVGFEREHNHHKPAGFRTHILVCMGACLVMMISEFSVVAFKGVVNVEPTRIGAQVVSGIGFLGAGAIIRHGTSVRGITTAASIWAVACIGIACGIGFYTAAVLATILTWAILMYLKLIEKRLHKKKSTIVLSVEAREAGNREVSWEKELEELGLQIESMDTTRTDGVLSHRILCKVKKGKQVEIEAVVRQLMHIEGVTRVSL</sequence>
<evidence type="ECO:0000256" key="6">
    <source>
        <dbReference type="ARBA" id="ARBA00023136"/>
    </source>
</evidence>
<organism evidence="9 10">
    <name type="scientific">Thermoclostridium caenicola</name>
    <dbReference type="NCBI Taxonomy" id="659425"/>
    <lineage>
        <taxon>Bacteria</taxon>
        <taxon>Bacillati</taxon>
        <taxon>Bacillota</taxon>
        <taxon>Clostridia</taxon>
        <taxon>Eubacteriales</taxon>
        <taxon>Oscillospiraceae</taxon>
        <taxon>Thermoclostridium</taxon>
    </lineage>
</organism>
<name>A0A1M6HU13_9FIRM</name>
<feature type="transmembrane region" description="Helical" evidence="7">
    <location>
        <begin position="60"/>
        <end position="84"/>
    </location>
</feature>
<dbReference type="InterPro" id="IPR003416">
    <property type="entry name" value="MgtC/SapB/SrpB/YhiD_fam"/>
</dbReference>
<dbReference type="Proteomes" id="UP000324781">
    <property type="component" value="Unassembled WGS sequence"/>
</dbReference>
<feature type="transmembrane region" description="Helical" evidence="7">
    <location>
        <begin position="127"/>
        <end position="159"/>
    </location>
</feature>
<evidence type="ECO:0000256" key="3">
    <source>
        <dbReference type="ARBA" id="ARBA00022475"/>
    </source>
</evidence>
<evidence type="ECO:0000256" key="7">
    <source>
        <dbReference type="SAM" id="Phobius"/>
    </source>
</evidence>
<keyword evidence="5 7" id="KW-1133">Transmembrane helix</keyword>
<protein>
    <submittedName>
        <fullName evidence="9">Putative Mg2+ transporter-C (MgtC) family protein</fullName>
    </submittedName>
</protein>
<evidence type="ECO:0000256" key="4">
    <source>
        <dbReference type="ARBA" id="ARBA00022692"/>
    </source>
</evidence>
<dbReference type="Pfam" id="PF02308">
    <property type="entry name" value="MgtC"/>
    <property type="match status" value="1"/>
</dbReference>
<feature type="transmembrane region" description="Helical" evidence="7">
    <location>
        <begin position="28"/>
        <end position="48"/>
    </location>
</feature>
<comment type="subcellular location">
    <subcellularLocation>
        <location evidence="1">Cell membrane</location>
        <topology evidence="1">Multi-pass membrane protein</topology>
    </subcellularLocation>
</comment>
<keyword evidence="6 7" id="KW-0472">Membrane</keyword>
<keyword evidence="4 7" id="KW-0812">Transmembrane</keyword>
<reference evidence="9 10" key="1">
    <citation type="submission" date="2016-11" db="EMBL/GenBank/DDBJ databases">
        <authorList>
            <person name="Varghese N."/>
            <person name="Submissions S."/>
        </authorList>
    </citation>
    <scope>NUCLEOTIDE SEQUENCE [LARGE SCALE GENOMIC DNA]</scope>
    <source>
        <strain evidence="9 10">DSM 19027</strain>
    </source>
</reference>
<proteinExistence type="inferred from homology"/>
<evidence type="ECO:0000313" key="10">
    <source>
        <dbReference type="Proteomes" id="UP000324781"/>
    </source>
</evidence>
<feature type="domain" description="MgtC/SapB/SrpB/YhiD N-terminal" evidence="8">
    <location>
        <begin position="36"/>
        <end position="164"/>
    </location>
</feature>
<dbReference type="AlphaFoldDB" id="A0A1M6HU13"/>
<evidence type="ECO:0000256" key="5">
    <source>
        <dbReference type="ARBA" id="ARBA00022989"/>
    </source>
</evidence>
<evidence type="ECO:0000256" key="2">
    <source>
        <dbReference type="ARBA" id="ARBA00009298"/>
    </source>
</evidence>
<dbReference type="GO" id="GO:0005886">
    <property type="term" value="C:plasma membrane"/>
    <property type="evidence" value="ECO:0007669"/>
    <property type="project" value="UniProtKB-SubCell"/>
</dbReference>
<dbReference type="EMBL" id="FQZP01000035">
    <property type="protein sequence ID" value="SHJ25661.1"/>
    <property type="molecule type" value="Genomic_DNA"/>
</dbReference>
<keyword evidence="3" id="KW-1003">Cell membrane</keyword>